<sequence>MDVEWLGQIFSNYGRVIDASIPRKKSKNFMSKFGFVRFNSSVEAKSAISDLNAVNIRDKKILVKMAAYSAEKKYGGTKQNYPPSSVQADVGNQGAKDYKLKGVLPSKTTGKSFAEAVAGKVCTAPKRISVNALGNEWLNRSVVAKLKSLSAMDSIREALHCKGVPQIDVKGKSFGVKVVEEQVVIHGSSRRRIAIFA</sequence>
<dbReference type="Proteomes" id="UP000828048">
    <property type="component" value="Chromosome 5"/>
</dbReference>
<comment type="caution">
    <text evidence="1">The sequence shown here is derived from an EMBL/GenBank/DDBJ whole genome shotgun (WGS) entry which is preliminary data.</text>
</comment>
<organism evidence="1 2">
    <name type="scientific">Vaccinium darrowii</name>
    <dbReference type="NCBI Taxonomy" id="229202"/>
    <lineage>
        <taxon>Eukaryota</taxon>
        <taxon>Viridiplantae</taxon>
        <taxon>Streptophyta</taxon>
        <taxon>Embryophyta</taxon>
        <taxon>Tracheophyta</taxon>
        <taxon>Spermatophyta</taxon>
        <taxon>Magnoliopsida</taxon>
        <taxon>eudicotyledons</taxon>
        <taxon>Gunneridae</taxon>
        <taxon>Pentapetalae</taxon>
        <taxon>asterids</taxon>
        <taxon>Ericales</taxon>
        <taxon>Ericaceae</taxon>
        <taxon>Vaccinioideae</taxon>
        <taxon>Vaccinieae</taxon>
        <taxon>Vaccinium</taxon>
    </lineage>
</organism>
<name>A0ACB7Y365_9ERIC</name>
<keyword evidence="2" id="KW-1185">Reference proteome</keyword>
<dbReference type="EMBL" id="CM037155">
    <property type="protein sequence ID" value="KAH7847989.1"/>
    <property type="molecule type" value="Genomic_DNA"/>
</dbReference>
<evidence type="ECO:0000313" key="1">
    <source>
        <dbReference type="EMBL" id="KAH7847989.1"/>
    </source>
</evidence>
<gene>
    <name evidence="1" type="ORF">Vadar_032453</name>
</gene>
<proteinExistence type="predicted"/>
<accession>A0ACB7Y365</accession>
<evidence type="ECO:0000313" key="2">
    <source>
        <dbReference type="Proteomes" id="UP000828048"/>
    </source>
</evidence>
<reference evidence="1 2" key="1">
    <citation type="journal article" date="2021" name="Hortic Res">
        <title>High-quality reference genome and annotation aids understanding of berry development for evergreen blueberry (Vaccinium darrowii).</title>
        <authorList>
            <person name="Yu J."/>
            <person name="Hulse-Kemp A.M."/>
            <person name="Babiker E."/>
            <person name="Staton M."/>
        </authorList>
    </citation>
    <scope>NUCLEOTIDE SEQUENCE [LARGE SCALE GENOMIC DNA]</scope>
    <source>
        <strain evidence="2">cv. NJ 8807/NJ 8810</strain>
        <tissue evidence="1">Young leaf</tissue>
    </source>
</reference>
<protein>
    <submittedName>
        <fullName evidence="1">Uncharacterized protein</fullName>
    </submittedName>
</protein>